<organism evidence="2 3">
    <name type="scientific">Brassica cretica</name>
    <name type="common">Mustard</name>
    <dbReference type="NCBI Taxonomy" id="69181"/>
    <lineage>
        <taxon>Eukaryota</taxon>
        <taxon>Viridiplantae</taxon>
        <taxon>Streptophyta</taxon>
        <taxon>Embryophyta</taxon>
        <taxon>Tracheophyta</taxon>
        <taxon>Spermatophyta</taxon>
        <taxon>Magnoliopsida</taxon>
        <taxon>eudicotyledons</taxon>
        <taxon>Gunneridae</taxon>
        <taxon>Pentapetalae</taxon>
        <taxon>rosids</taxon>
        <taxon>malvids</taxon>
        <taxon>Brassicales</taxon>
        <taxon>Brassicaceae</taxon>
        <taxon>Brassiceae</taxon>
        <taxon>Brassica</taxon>
    </lineage>
</organism>
<dbReference type="Proteomes" id="UP000266723">
    <property type="component" value="Unassembled WGS sequence"/>
</dbReference>
<evidence type="ECO:0000313" key="2">
    <source>
        <dbReference type="EMBL" id="KAF3609646.1"/>
    </source>
</evidence>
<proteinExistence type="predicted"/>
<keyword evidence="3" id="KW-1185">Reference proteome</keyword>
<comment type="caution">
    <text evidence="2">The sequence shown here is derived from an EMBL/GenBank/DDBJ whole genome shotgun (WGS) entry which is preliminary data.</text>
</comment>
<feature type="compositionally biased region" description="Polar residues" evidence="1">
    <location>
        <begin position="63"/>
        <end position="73"/>
    </location>
</feature>
<feature type="region of interest" description="Disordered" evidence="1">
    <location>
        <begin position="253"/>
        <end position="283"/>
    </location>
</feature>
<gene>
    <name evidence="2" type="ORF">DY000_02046814</name>
</gene>
<feature type="region of interest" description="Disordered" evidence="1">
    <location>
        <begin position="63"/>
        <end position="130"/>
    </location>
</feature>
<evidence type="ECO:0000313" key="3">
    <source>
        <dbReference type="Proteomes" id="UP000266723"/>
    </source>
</evidence>
<name>A0ABQ7F307_BRACR</name>
<feature type="compositionally biased region" description="Low complexity" evidence="1">
    <location>
        <begin position="74"/>
        <end position="90"/>
    </location>
</feature>
<accession>A0ABQ7F307</accession>
<protein>
    <submittedName>
        <fullName evidence="2">Uncharacterized protein</fullName>
    </submittedName>
</protein>
<reference evidence="2 3" key="1">
    <citation type="journal article" date="2020" name="BMC Genomics">
        <title>Intraspecific diversification of the crop wild relative Brassica cretica Lam. using demographic model selection.</title>
        <authorList>
            <person name="Kioukis A."/>
            <person name="Michalopoulou V.A."/>
            <person name="Briers L."/>
            <person name="Pirintsos S."/>
            <person name="Studholme D.J."/>
            <person name="Pavlidis P."/>
            <person name="Sarris P.F."/>
        </authorList>
    </citation>
    <scope>NUCLEOTIDE SEQUENCE [LARGE SCALE GENOMIC DNA]</scope>
    <source>
        <strain evidence="3">cv. PFS-1207/04</strain>
    </source>
</reference>
<feature type="compositionally biased region" description="Low complexity" evidence="1">
    <location>
        <begin position="261"/>
        <end position="283"/>
    </location>
</feature>
<dbReference type="EMBL" id="QGKV02000297">
    <property type="protein sequence ID" value="KAF3609646.1"/>
    <property type="molecule type" value="Genomic_DNA"/>
</dbReference>
<sequence length="385" mass="43320">MPVLLRSSQSASQKEAVEEMKDCRSITQHWCRSTVMPERGPIICQDRTCLSVPEAARRNYFSSQTQHNFQSSESIDNQISASDDSQSSESIDTKPSASVDTLRLSEQPETEKSKSEGRTKNRKKKKKRNVDADFLPLVPLQCQEGSLEYRVRCRGGSEPFTKEPKLTSNTKPDTTACLGAWYTCQKEVNRTWWQPPLRLDSWKHGQSVSQEEAVEEMKDCRLITQHWYMPISTRSSKEELLFFSDQARLEHSIRREKRTSSIDTTSTTSIDTTSTTSIDTTSTTSIDTCDKLTIDSSTRTSIDTNPRADMVATLVPQRDENGDLHDPEGHLCSEAGQKIDGQGTAILEPSAATEDAKVPLQRTLADLIRPCLFYTNRSAIQLLEI</sequence>
<evidence type="ECO:0000256" key="1">
    <source>
        <dbReference type="SAM" id="MobiDB-lite"/>
    </source>
</evidence>
<feature type="compositionally biased region" description="Basic and acidic residues" evidence="1">
    <location>
        <begin position="109"/>
        <end position="119"/>
    </location>
</feature>